<dbReference type="NCBIfam" id="TIGR00126">
    <property type="entry name" value="deoC"/>
    <property type="match status" value="1"/>
</dbReference>
<keyword evidence="5" id="KW-0704">Schiff base</keyword>
<evidence type="ECO:0000256" key="3">
    <source>
        <dbReference type="ARBA" id="ARBA00012515"/>
    </source>
</evidence>
<dbReference type="PANTHER" id="PTHR10889:SF3">
    <property type="entry name" value="DEOXYRIBOSE-PHOSPHATE ALDOLASE"/>
    <property type="match status" value="1"/>
</dbReference>
<dbReference type="Gene3D" id="3.20.20.70">
    <property type="entry name" value="Aldolase class I"/>
    <property type="match status" value="1"/>
</dbReference>
<dbReference type="GO" id="GO:0005737">
    <property type="term" value="C:cytoplasm"/>
    <property type="evidence" value="ECO:0007669"/>
    <property type="project" value="InterPro"/>
</dbReference>
<organism evidence="8 9">
    <name type="scientific">Ahniella affigens</name>
    <dbReference type="NCBI Taxonomy" id="2021234"/>
    <lineage>
        <taxon>Bacteria</taxon>
        <taxon>Pseudomonadati</taxon>
        <taxon>Pseudomonadota</taxon>
        <taxon>Gammaproteobacteria</taxon>
        <taxon>Lysobacterales</taxon>
        <taxon>Rhodanobacteraceae</taxon>
        <taxon>Ahniella</taxon>
    </lineage>
</organism>
<protein>
    <recommendedName>
        <fullName evidence="3 7">Deoxyribose-phosphate aldolase</fullName>
        <ecNumber evidence="3 7">4.1.2.4</ecNumber>
    </recommendedName>
</protein>
<dbReference type="GO" id="GO:0016052">
    <property type="term" value="P:carbohydrate catabolic process"/>
    <property type="evidence" value="ECO:0007669"/>
    <property type="project" value="TreeGrafter"/>
</dbReference>
<comment type="pathway">
    <text evidence="1">Carbohydrate degradation; 2-deoxy-D-ribose 1-phosphate degradation; D-glyceraldehyde 3-phosphate and acetaldehyde from 2-deoxy-alpha-D-ribose 1-phosphate: step 2/2.</text>
</comment>
<evidence type="ECO:0000256" key="4">
    <source>
        <dbReference type="ARBA" id="ARBA00023239"/>
    </source>
</evidence>
<dbReference type="PIRSF" id="PIRSF001357">
    <property type="entry name" value="DeoC"/>
    <property type="match status" value="1"/>
</dbReference>
<dbReference type="PANTHER" id="PTHR10889">
    <property type="entry name" value="DEOXYRIBOSE-PHOSPHATE ALDOLASE"/>
    <property type="match status" value="1"/>
</dbReference>
<dbReference type="RefSeq" id="WP_106892867.1">
    <property type="nucleotide sequence ID" value="NZ_CP027860.1"/>
</dbReference>
<evidence type="ECO:0000313" key="9">
    <source>
        <dbReference type="Proteomes" id="UP000241074"/>
    </source>
</evidence>
<comment type="catalytic activity">
    <reaction evidence="6">
        <text>2-deoxy-D-ribose 5-phosphate = D-glyceraldehyde 3-phosphate + acetaldehyde</text>
        <dbReference type="Rhea" id="RHEA:12821"/>
        <dbReference type="ChEBI" id="CHEBI:15343"/>
        <dbReference type="ChEBI" id="CHEBI:59776"/>
        <dbReference type="ChEBI" id="CHEBI:62877"/>
        <dbReference type="EC" id="4.1.2.4"/>
    </reaction>
</comment>
<dbReference type="Pfam" id="PF01791">
    <property type="entry name" value="DeoC"/>
    <property type="match status" value="1"/>
</dbReference>
<dbReference type="OrthoDB" id="6579831at2"/>
<proteinExistence type="inferred from homology"/>
<dbReference type="GO" id="GO:0004139">
    <property type="term" value="F:deoxyribose-phosphate aldolase activity"/>
    <property type="evidence" value="ECO:0007669"/>
    <property type="project" value="UniProtKB-UniRule"/>
</dbReference>
<name>A0A2P1PVR7_9GAMM</name>
<sequence>MNAPDSAAIASADLANLARRTLPLLDLTSLNEQDTPVCIRSLCERAATRFGKVAAVCVYPEHVHGARVHLAAIGSPEIRVATVVNFPDGSADPERIKRETWRAVSAGAEEIDLVIPWRSLLAGDSVAVSAAVDAARTACISLPLKVILETGELKDPALIRHAGQLAIDAGADFLKTSTGKVPINATPDAARVLCELIREQARPVGLKIAGGVRRTEDAGAYLAIIEHTLGAAFIHPARCRFGSSALLDDLQNVLSGQRQQARGGY</sequence>
<dbReference type="AlphaFoldDB" id="A0A2P1PVR7"/>
<accession>A0A2P1PVR7</accession>
<dbReference type="InterPro" id="IPR013785">
    <property type="entry name" value="Aldolase_TIM"/>
</dbReference>
<dbReference type="Proteomes" id="UP000241074">
    <property type="component" value="Chromosome"/>
</dbReference>
<dbReference type="EMBL" id="CP027860">
    <property type="protein sequence ID" value="AVP98948.1"/>
    <property type="molecule type" value="Genomic_DNA"/>
</dbReference>
<comment type="similarity">
    <text evidence="2">Belongs to the DeoC/FbaB aldolase family. DeoC type 2 subfamily.</text>
</comment>
<dbReference type="SMART" id="SM01133">
    <property type="entry name" value="DeoC"/>
    <property type="match status" value="1"/>
</dbReference>
<evidence type="ECO:0000256" key="2">
    <source>
        <dbReference type="ARBA" id="ARBA00009473"/>
    </source>
</evidence>
<evidence type="ECO:0000256" key="6">
    <source>
        <dbReference type="ARBA" id="ARBA00048791"/>
    </source>
</evidence>
<evidence type="ECO:0000313" key="8">
    <source>
        <dbReference type="EMBL" id="AVP98948.1"/>
    </source>
</evidence>
<evidence type="ECO:0000256" key="5">
    <source>
        <dbReference type="ARBA" id="ARBA00023270"/>
    </source>
</evidence>
<keyword evidence="9" id="KW-1185">Reference proteome</keyword>
<dbReference type="GO" id="GO:0009264">
    <property type="term" value="P:deoxyribonucleotide catabolic process"/>
    <property type="evidence" value="ECO:0007669"/>
    <property type="project" value="UniProtKB-UniRule"/>
</dbReference>
<evidence type="ECO:0000256" key="7">
    <source>
        <dbReference type="NCBIfam" id="TIGR00126"/>
    </source>
</evidence>
<keyword evidence="4" id="KW-0456">Lyase</keyword>
<dbReference type="EC" id="4.1.2.4" evidence="3 7"/>
<dbReference type="InterPro" id="IPR002915">
    <property type="entry name" value="DeoC/FbaB/LacD_aldolase"/>
</dbReference>
<dbReference type="SUPFAM" id="SSF51569">
    <property type="entry name" value="Aldolase"/>
    <property type="match status" value="1"/>
</dbReference>
<gene>
    <name evidence="8" type="primary">deoC</name>
    <name evidence="8" type="ORF">C7S18_17985</name>
</gene>
<dbReference type="InterPro" id="IPR011343">
    <property type="entry name" value="DeoC"/>
</dbReference>
<reference evidence="8 9" key="2">
    <citation type="submission" date="2018-03" db="EMBL/GenBank/DDBJ databases">
        <authorList>
            <person name="Keele B.F."/>
        </authorList>
    </citation>
    <scope>NUCLEOTIDE SEQUENCE [LARGE SCALE GENOMIC DNA]</scope>
    <source>
        <strain evidence="8 9">D13</strain>
    </source>
</reference>
<dbReference type="KEGG" id="xba:C7S18_17985"/>
<reference evidence="8 9" key="1">
    <citation type="submission" date="2018-03" db="EMBL/GenBank/DDBJ databases">
        <title>Ahniella affigens gen. nov., sp. nov., a gammaproteobacterium isolated from sandy soil near a stream.</title>
        <authorList>
            <person name="Ko Y."/>
            <person name="Kim J.-H."/>
        </authorList>
    </citation>
    <scope>NUCLEOTIDE SEQUENCE [LARGE SCALE GENOMIC DNA]</scope>
    <source>
        <strain evidence="8 9">D13</strain>
    </source>
</reference>
<evidence type="ECO:0000256" key="1">
    <source>
        <dbReference type="ARBA" id="ARBA00004816"/>
    </source>
</evidence>